<feature type="transmembrane region" description="Helical" evidence="6">
    <location>
        <begin position="239"/>
        <end position="255"/>
    </location>
</feature>
<dbReference type="CDD" id="cd17393">
    <property type="entry name" value="MFS_MosC_like"/>
    <property type="match status" value="1"/>
</dbReference>
<evidence type="ECO:0000259" key="7">
    <source>
        <dbReference type="PROSITE" id="PS50850"/>
    </source>
</evidence>
<keyword evidence="4 6" id="KW-0472">Membrane</keyword>
<feature type="transmembrane region" description="Helical" evidence="6">
    <location>
        <begin position="332"/>
        <end position="354"/>
    </location>
</feature>
<feature type="transmembrane region" description="Helical" evidence="6">
    <location>
        <begin position="393"/>
        <end position="414"/>
    </location>
</feature>
<proteinExistence type="predicted"/>
<dbReference type="SUPFAM" id="SSF103473">
    <property type="entry name" value="MFS general substrate transporter"/>
    <property type="match status" value="1"/>
</dbReference>
<keyword evidence="3 6" id="KW-1133">Transmembrane helix</keyword>
<dbReference type="OrthoDB" id="151222at2"/>
<evidence type="ECO:0000313" key="9">
    <source>
        <dbReference type="Proteomes" id="UP000325957"/>
    </source>
</evidence>
<gene>
    <name evidence="8" type="ORF">FCK90_06330</name>
</gene>
<name>A0A5J5KXN6_9MICC</name>
<dbReference type="InterPro" id="IPR020846">
    <property type="entry name" value="MFS_dom"/>
</dbReference>
<dbReference type="PROSITE" id="PS50850">
    <property type="entry name" value="MFS"/>
    <property type="match status" value="1"/>
</dbReference>
<evidence type="ECO:0000256" key="6">
    <source>
        <dbReference type="SAM" id="Phobius"/>
    </source>
</evidence>
<dbReference type="Pfam" id="PF07690">
    <property type="entry name" value="MFS_1"/>
    <property type="match status" value="1"/>
</dbReference>
<dbReference type="Proteomes" id="UP000325957">
    <property type="component" value="Unassembled WGS sequence"/>
</dbReference>
<comment type="subcellular location">
    <subcellularLocation>
        <location evidence="1">Cell membrane</location>
        <topology evidence="1">Multi-pass membrane protein</topology>
    </subcellularLocation>
</comment>
<evidence type="ECO:0000256" key="1">
    <source>
        <dbReference type="ARBA" id="ARBA00004651"/>
    </source>
</evidence>
<organism evidence="8 9">
    <name type="scientific">Kocuria coralli</name>
    <dbReference type="NCBI Taxonomy" id="1461025"/>
    <lineage>
        <taxon>Bacteria</taxon>
        <taxon>Bacillati</taxon>
        <taxon>Actinomycetota</taxon>
        <taxon>Actinomycetes</taxon>
        <taxon>Micrococcales</taxon>
        <taxon>Micrococcaceae</taxon>
        <taxon>Kocuria</taxon>
    </lineage>
</organism>
<dbReference type="Gene3D" id="1.20.1250.20">
    <property type="entry name" value="MFS general substrate transporter like domains"/>
    <property type="match status" value="2"/>
</dbReference>
<feature type="transmembrane region" description="Helical" evidence="6">
    <location>
        <begin position="53"/>
        <end position="71"/>
    </location>
</feature>
<feature type="transmembrane region" description="Helical" evidence="6">
    <location>
        <begin position="308"/>
        <end position="326"/>
    </location>
</feature>
<feature type="transmembrane region" description="Helical" evidence="6">
    <location>
        <begin position="180"/>
        <end position="199"/>
    </location>
</feature>
<evidence type="ECO:0000256" key="2">
    <source>
        <dbReference type="ARBA" id="ARBA00022692"/>
    </source>
</evidence>
<reference evidence="8 9" key="1">
    <citation type="submission" date="2019-05" db="EMBL/GenBank/DDBJ databases">
        <title>Kocuria coralli sp. nov., a novel actinobacterium isolated from coral reef seawater.</title>
        <authorList>
            <person name="Li J."/>
        </authorList>
    </citation>
    <scope>NUCLEOTIDE SEQUENCE [LARGE SCALE GENOMIC DNA]</scope>
    <source>
        <strain evidence="8 9">SCSIO 13007</strain>
    </source>
</reference>
<dbReference type="InterPro" id="IPR051788">
    <property type="entry name" value="MFS_Transporter"/>
</dbReference>
<keyword evidence="9" id="KW-1185">Reference proteome</keyword>
<feature type="compositionally biased region" description="Low complexity" evidence="5">
    <location>
        <begin position="222"/>
        <end position="233"/>
    </location>
</feature>
<protein>
    <submittedName>
        <fullName evidence="8">MFS transporter</fullName>
    </submittedName>
</protein>
<dbReference type="EMBL" id="SZWF01000006">
    <property type="protein sequence ID" value="KAA9394439.1"/>
    <property type="molecule type" value="Genomic_DNA"/>
</dbReference>
<feature type="region of interest" description="Disordered" evidence="5">
    <location>
        <begin position="209"/>
        <end position="233"/>
    </location>
</feature>
<dbReference type="AlphaFoldDB" id="A0A5J5KXN6"/>
<feature type="transmembrane region" description="Helical" evidence="6">
    <location>
        <begin position="366"/>
        <end position="387"/>
    </location>
</feature>
<feature type="transmembrane region" description="Helical" evidence="6">
    <location>
        <begin position="111"/>
        <end position="131"/>
    </location>
</feature>
<evidence type="ECO:0000313" key="8">
    <source>
        <dbReference type="EMBL" id="KAA9394439.1"/>
    </source>
</evidence>
<feature type="transmembrane region" description="Helical" evidence="6">
    <location>
        <begin position="275"/>
        <end position="296"/>
    </location>
</feature>
<dbReference type="RefSeq" id="WP_158033462.1">
    <property type="nucleotide sequence ID" value="NZ_ML708615.1"/>
</dbReference>
<accession>A0A5J5KXN6</accession>
<keyword evidence="2 6" id="KW-0812">Transmembrane</keyword>
<comment type="caution">
    <text evidence="8">The sequence shown here is derived from an EMBL/GenBank/DDBJ whole genome shotgun (WGS) entry which is preliminary data.</text>
</comment>
<dbReference type="InterPro" id="IPR036259">
    <property type="entry name" value="MFS_trans_sf"/>
</dbReference>
<feature type="transmembrane region" description="Helical" evidence="6">
    <location>
        <begin position="152"/>
        <end position="174"/>
    </location>
</feature>
<feature type="transmembrane region" description="Helical" evidence="6">
    <location>
        <begin position="83"/>
        <end position="105"/>
    </location>
</feature>
<evidence type="ECO:0000256" key="4">
    <source>
        <dbReference type="ARBA" id="ARBA00023136"/>
    </source>
</evidence>
<dbReference type="PANTHER" id="PTHR23514">
    <property type="entry name" value="BYPASS OF STOP CODON PROTEIN 6"/>
    <property type="match status" value="1"/>
</dbReference>
<evidence type="ECO:0000256" key="5">
    <source>
        <dbReference type="SAM" id="MobiDB-lite"/>
    </source>
</evidence>
<dbReference type="GO" id="GO:0005886">
    <property type="term" value="C:plasma membrane"/>
    <property type="evidence" value="ECO:0007669"/>
    <property type="project" value="UniProtKB-SubCell"/>
</dbReference>
<feature type="transmembrane region" description="Helical" evidence="6">
    <location>
        <begin position="16"/>
        <end position="33"/>
    </location>
</feature>
<feature type="domain" description="Major facilitator superfamily (MFS) profile" evidence="7">
    <location>
        <begin position="240"/>
        <end position="433"/>
    </location>
</feature>
<dbReference type="GO" id="GO:0022857">
    <property type="term" value="F:transmembrane transporter activity"/>
    <property type="evidence" value="ECO:0007669"/>
    <property type="project" value="InterPro"/>
</dbReference>
<evidence type="ECO:0000256" key="3">
    <source>
        <dbReference type="ARBA" id="ARBA00022989"/>
    </source>
</evidence>
<dbReference type="PANTHER" id="PTHR23514:SF13">
    <property type="entry name" value="INNER MEMBRANE PROTEIN YBJJ"/>
    <property type="match status" value="1"/>
</dbReference>
<sequence length="433" mass="43777">MTAGQQTPPSPQRLKVARVAISGFFLVNGAVLANLLPRLPEVKDAFELTNTQFGFLVIAMPLGSILSGMAPAPLMRRFGSGPVAGIGSALLAALVAVASIAGGIGGGAWLLAAYVAPIALAGMLDAIVDTAQNAQAIDLQKTMGRSILNSMHAIWSLGAMLGGLMGSAAVALGVPLTLHLSLSGLLFAALALVAQRFSLQRAEIGGPRRVVVDPDDGPRPAPHAAADAPSPSSSKIRPVVIVVMISVIAIAGAMVEDLGINWSTLYLIRVLETPAAAAGMGLVAMMAAQFIGRLLGDPMVDRFGRVRMAQAGAAMAAAGVGVVAVAPHPAVAILGFALAGFGCATLVPSAFHAADSVPGLRPGAGLTLAGWLLRTAFLIVSPLVGVISDSVGLRLAILIVPLCALIAVLVSGALKERETAPATEEHAAASTRS</sequence>
<dbReference type="InterPro" id="IPR011701">
    <property type="entry name" value="MFS"/>
</dbReference>